<dbReference type="CDD" id="cd08475">
    <property type="entry name" value="PBP2_CrgA_like_6"/>
    <property type="match status" value="1"/>
</dbReference>
<dbReference type="Pfam" id="PF03466">
    <property type="entry name" value="LysR_substrate"/>
    <property type="match status" value="1"/>
</dbReference>
<keyword evidence="2" id="KW-0805">Transcription regulation</keyword>
<keyword evidence="4" id="KW-0804">Transcription</keyword>
<evidence type="ECO:0000256" key="4">
    <source>
        <dbReference type="ARBA" id="ARBA00023163"/>
    </source>
</evidence>
<sequence>MIGKLDGVDVFVQVVEAGSFTEAAERLHITRSAVGKVVTRLEARLGTRLLHRTTRNQTLTEAGRAYYDRCVRALAELHAGEAELESGASEPRGRLRVSAPTAFGHRCVAPVLFALTRKHPELQVHISFSDRAVDLVEEGFDLAVRIGDVGGTGRLASRRIGVQNQSIGAAPSYLAQHGAPVAVEDFARHVGVTYARAGAVMPWTVLEPDGMAKELPICGQLSMDDVQAVADAGCDGLGLVQLPCWLLSHYVTTGELVAVRERCAARPLDIHVVWPRTPYLPSKTRFAIEALATQIPTGRLD</sequence>
<accession>A0A5E4XQR1</accession>
<dbReference type="GO" id="GO:0006351">
    <property type="term" value="P:DNA-templated transcription"/>
    <property type="evidence" value="ECO:0007669"/>
    <property type="project" value="TreeGrafter"/>
</dbReference>
<dbReference type="PROSITE" id="PS50931">
    <property type="entry name" value="HTH_LYSR"/>
    <property type="match status" value="1"/>
</dbReference>
<dbReference type="PRINTS" id="PR00039">
    <property type="entry name" value="HTHLYSR"/>
</dbReference>
<evidence type="ECO:0000259" key="5">
    <source>
        <dbReference type="PROSITE" id="PS50931"/>
    </source>
</evidence>
<proteinExistence type="inferred from homology"/>
<dbReference type="Proteomes" id="UP000343317">
    <property type="component" value="Unassembled WGS sequence"/>
</dbReference>
<dbReference type="SUPFAM" id="SSF53850">
    <property type="entry name" value="Periplasmic binding protein-like II"/>
    <property type="match status" value="1"/>
</dbReference>
<dbReference type="EMBL" id="CABPSM010000013">
    <property type="protein sequence ID" value="VVE38402.1"/>
    <property type="molecule type" value="Genomic_DNA"/>
</dbReference>
<dbReference type="SUPFAM" id="SSF46785">
    <property type="entry name" value="Winged helix' DNA-binding domain"/>
    <property type="match status" value="1"/>
</dbReference>
<evidence type="ECO:0000313" key="6">
    <source>
        <dbReference type="EMBL" id="VVE38402.1"/>
    </source>
</evidence>
<organism evidence="6 7">
    <name type="scientific">Pandoraea horticolens</name>
    <dbReference type="NCBI Taxonomy" id="2508298"/>
    <lineage>
        <taxon>Bacteria</taxon>
        <taxon>Pseudomonadati</taxon>
        <taxon>Pseudomonadota</taxon>
        <taxon>Betaproteobacteria</taxon>
        <taxon>Burkholderiales</taxon>
        <taxon>Burkholderiaceae</taxon>
        <taxon>Pandoraea</taxon>
    </lineage>
</organism>
<dbReference type="RefSeq" id="WP_217427052.1">
    <property type="nucleotide sequence ID" value="NZ_CABPSM010000013.1"/>
</dbReference>
<dbReference type="FunFam" id="1.10.10.10:FF:000001">
    <property type="entry name" value="LysR family transcriptional regulator"/>
    <property type="match status" value="1"/>
</dbReference>
<dbReference type="Pfam" id="PF00126">
    <property type="entry name" value="HTH_1"/>
    <property type="match status" value="1"/>
</dbReference>
<gene>
    <name evidence="6" type="ORF">PHO31112_04013</name>
</gene>
<dbReference type="PANTHER" id="PTHR30537">
    <property type="entry name" value="HTH-TYPE TRANSCRIPTIONAL REGULATOR"/>
    <property type="match status" value="1"/>
</dbReference>
<dbReference type="InterPro" id="IPR058163">
    <property type="entry name" value="LysR-type_TF_proteobact-type"/>
</dbReference>
<dbReference type="InterPro" id="IPR005119">
    <property type="entry name" value="LysR_subst-bd"/>
</dbReference>
<dbReference type="GO" id="GO:0003700">
    <property type="term" value="F:DNA-binding transcription factor activity"/>
    <property type="evidence" value="ECO:0007669"/>
    <property type="project" value="InterPro"/>
</dbReference>
<comment type="similarity">
    <text evidence="1">Belongs to the LysR transcriptional regulatory family.</text>
</comment>
<name>A0A5E4XQR1_9BURK</name>
<dbReference type="InterPro" id="IPR036388">
    <property type="entry name" value="WH-like_DNA-bd_sf"/>
</dbReference>
<dbReference type="InterPro" id="IPR036390">
    <property type="entry name" value="WH_DNA-bd_sf"/>
</dbReference>
<protein>
    <submittedName>
        <fullName evidence="6">LysR family transcriptional regulator</fullName>
    </submittedName>
</protein>
<dbReference type="Gene3D" id="1.10.10.10">
    <property type="entry name" value="Winged helix-like DNA-binding domain superfamily/Winged helix DNA-binding domain"/>
    <property type="match status" value="1"/>
</dbReference>
<evidence type="ECO:0000256" key="2">
    <source>
        <dbReference type="ARBA" id="ARBA00023015"/>
    </source>
</evidence>
<dbReference type="Gene3D" id="3.40.190.290">
    <property type="match status" value="1"/>
</dbReference>
<evidence type="ECO:0000256" key="3">
    <source>
        <dbReference type="ARBA" id="ARBA00023125"/>
    </source>
</evidence>
<keyword evidence="3" id="KW-0238">DNA-binding</keyword>
<dbReference type="InterPro" id="IPR000847">
    <property type="entry name" value="LysR_HTH_N"/>
</dbReference>
<dbReference type="AlphaFoldDB" id="A0A5E4XQR1"/>
<reference evidence="6 7" key="1">
    <citation type="submission" date="2019-08" db="EMBL/GenBank/DDBJ databases">
        <authorList>
            <person name="Peeters C."/>
        </authorList>
    </citation>
    <scope>NUCLEOTIDE SEQUENCE [LARGE SCALE GENOMIC DNA]</scope>
    <source>
        <strain evidence="6 7">LMG 31112</strain>
    </source>
</reference>
<evidence type="ECO:0000256" key="1">
    <source>
        <dbReference type="ARBA" id="ARBA00009437"/>
    </source>
</evidence>
<evidence type="ECO:0000313" key="7">
    <source>
        <dbReference type="Proteomes" id="UP000343317"/>
    </source>
</evidence>
<dbReference type="GO" id="GO:0043565">
    <property type="term" value="F:sequence-specific DNA binding"/>
    <property type="evidence" value="ECO:0007669"/>
    <property type="project" value="TreeGrafter"/>
</dbReference>
<keyword evidence="7" id="KW-1185">Reference proteome</keyword>
<dbReference type="PANTHER" id="PTHR30537:SF5">
    <property type="entry name" value="HTH-TYPE TRANSCRIPTIONAL ACTIVATOR TTDR-RELATED"/>
    <property type="match status" value="1"/>
</dbReference>
<feature type="domain" description="HTH lysR-type" evidence="5">
    <location>
        <begin position="1"/>
        <end position="60"/>
    </location>
</feature>